<proteinExistence type="predicted"/>
<name>A0A0A2LYX3_9FLAO</name>
<dbReference type="AlphaFoldDB" id="A0A0A2LYX3"/>
<dbReference type="InterPro" id="IPR011990">
    <property type="entry name" value="TPR-like_helical_dom_sf"/>
</dbReference>
<feature type="domain" description="OmpA-like" evidence="5">
    <location>
        <begin position="500"/>
        <end position="619"/>
    </location>
</feature>
<dbReference type="InterPro" id="IPR006665">
    <property type="entry name" value="OmpA-like"/>
</dbReference>
<dbReference type="Pfam" id="PF07676">
    <property type="entry name" value="PD40"/>
    <property type="match status" value="3"/>
</dbReference>
<dbReference type="GO" id="GO:0009279">
    <property type="term" value="C:cell outer membrane"/>
    <property type="evidence" value="ECO:0007669"/>
    <property type="project" value="UniProtKB-SubCell"/>
</dbReference>
<reference evidence="6 7" key="1">
    <citation type="submission" date="2013-09" db="EMBL/GenBank/DDBJ databases">
        <authorList>
            <person name="Zeng Z."/>
            <person name="Chen C."/>
        </authorList>
    </citation>
    <scope>NUCLEOTIDE SEQUENCE [LARGE SCALE GENOMIC DNA]</scope>
    <source>
        <strain evidence="6 7">F44-8</strain>
    </source>
</reference>
<evidence type="ECO:0000256" key="4">
    <source>
        <dbReference type="PROSITE-ProRule" id="PRU00473"/>
    </source>
</evidence>
<dbReference type="SUPFAM" id="SSF103088">
    <property type="entry name" value="OmpA-like"/>
    <property type="match status" value="1"/>
</dbReference>
<dbReference type="InterPro" id="IPR036737">
    <property type="entry name" value="OmpA-like_sf"/>
</dbReference>
<dbReference type="PANTHER" id="PTHR30329:SF21">
    <property type="entry name" value="LIPOPROTEIN YIAD-RELATED"/>
    <property type="match status" value="1"/>
</dbReference>
<keyword evidence="7" id="KW-1185">Reference proteome</keyword>
<dbReference type="PANTHER" id="PTHR30329">
    <property type="entry name" value="STATOR ELEMENT OF FLAGELLAR MOTOR COMPLEX"/>
    <property type="match status" value="1"/>
</dbReference>
<dbReference type="Gene3D" id="1.25.40.10">
    <property type="entry name" value="Tetratricopeptide repeat domain"/>
    <property type="match status" value="1"/>
</dbReference>
<accession>A0A0A2LYX3</accession>
<gene>
    <name evidence="6" type="ORF">Q763_02085</name>
</gene>
<comment type="caution">
    <text evidence="6">The sequence shown here is derived from an EMBL/GenBank/DDBJ whole genome shotgun (WGS) entry which is preliminary data.</text>
</comment>
<dbReference type="Gene3D" id="2.120.10.30">
    <property type="entry name" value="TolB, C-terminal domain"/>
    <property type="match status" value="1"/>
</dbReference>
<dbReference type="Pfam" id="PF00691">
    <property type="entry name" value="OmpA"/>
    <property type="match status" value="1"/>
</dbReference>
<dbReference type="InterPro" id="IPR011042">
    <property type="entry name" value="6-blade_b-propeller_TolB-like"/>
</dbReference>
<comment type="subcellular location">
    <subcellularLocation>
        <location evidence="1">Cell outer membrane</location>
    </subcellularLocation>
</comment>
<evidence type="ECO:0000313" key="7">
    <source>
        <dbReference type="Proteomes" id="UP000030129"/>
    </source>
</evidence>
<evidence type="ECO:0000256" key="2">
    <source>
        <dbReference type="ARBA" id="ARBA00023136"/>
    </source>
</evidence>
<dbReference type="InterPro" id="IPR011659">
    <property type="entry name" value="WD40"/>
</dbReference>
<dbReference type="eggNOG" id="COG2885">
    <property type="taxonomic scope" value="Bacteria"/>
</dbReference>
<evidence type="ECO:0000256" key="3">
    <source>
        <dbReference type="ARBA" id="ARBA00023237"/>
    </source>
</evidence>
<evidence type="ECO:0000259" key="5">
    <source>
        <dbReference type="PROSITE" id="PS51123"/>
    </source>
</evidence>
<organism evidence="6 7">
    <name type="scientific">Flavobacterium beibuense F44-8</name>
    <dbReference type="NCBI Taxonomy" id="1406840"/>
    <lineage>
        <taxon>Bacteria</taxon>
        <taxon>Pseudomonadati</taxon>
        <taxon>Bacteroidota</taxon>
        <taxon>Flavobacteriia</taxon>
        <taxon>Flavobacteriales</taxon>
        <taxon>Flavobacteriaceae</taxon>
        <taxon>Flavobacterium</taxon>
    </lineage>
</organism>
<dbReference type="EMBL" id="JRLV01000001">
    <property type="protein sequence ID" value="KGO84551.1"/>
    <property type="molecule type" value="Genomic_DNA"/>
</dbReference>
<dbReference type="PROSITE" id="PS51123">
    <property type="entry name" value="OMPA_2"/>
    <property type="match status" value="1"/>
</dbReference>
<dbReference type="Gene3D" id="3.30.1330.60">
    <property type="entry name" value="OmpA-like domain"/>
    <property type="match status" value="1"/>
</dbReference>
<dbReference type="SUPFAM" id="SSF48452">
    <property type="entry name" value="TPR-like"/>
    <property type="match status" value="1"/>
</dbReference>
<keyword evidence="3" id="KW-0998">Cell outer membrane</keyword>
<evidence type="ECO:0000256" key="1">
    <source>
        <dbReference type="ARBA" id="ARBA00004442"/>
    </source>
</evidence>
<dbReference type="Proteomes" id="UP000030129">
    <property type="component" value="Unassembled WGS sequence"/>
</dbReference>
<dbReference type="SUPFAM" id="SSF49464">
    <property type="entry name" value="Carboxypeptidase regulatory domain-like"/>
    <property type="match status" value="1"/>
</dbReference>
<protein>
    <submittedName>
        <fullName evidence="6">Cell envelope biogenesis protein OmpA</fullName>
    </submittedName>
</protein>
<dbReference type="PRINTS" id="PR01021">
    <property type="entry name" value="OMPADOMAIN"/>
</dbReference>
<dbReference type="STRING" id="1406840.Q763_02085"/>
<dbReference type="InterPro" id="IPR050330">
    <property type="entry name" value="Bact_OuterMem_StrucFunc"/>
</dbReference>
<dbReference type="CDD" id="cd07185">
    <property type="entry name" value="OmpA_C-like"/>
    <property type="match status" value="1"/>
</dbReference>
<dbReference type="InterPro" id="IPR006664">
    <property type="entry name" value="OMP_bac"/>
</dbReference>
<dbReference type="RefSeq" id="WP_035130617.1">
    <property type="nucleotide sequence ID" value="NZ_JRLV01000001.1"/>
</dbReference>
<dbReference type="InterPro" id="IPR008969">
    <property type="entry name" value="CarboxyPept-like_regulatory"/>
</dbReference>
<keyword evidence="2 4" id="KW-0472">Membrane</keyword>
<sequence length="619" mass="67819">MKKIYIAAGLLMALYGNSQTKDTQKADALYENSRYTAAIEEYLGLVNKNKADAYVYKQLADSYYSVFNMADAATWYAKAIEDKQDVETYYRYAVALRAQGKYAEANRQMDTFASMLPNDQRAQLHKSNPDYIPALNKQNKLFDAAEADVNSTDKSDFGAVLANDNTLYFVSTRNTSATDDYGQPYIDIYSAVRNDNGSFSEAVAVNELNTRFHDGPVAISAEGNTIYFARDGHADGNYVKGSKVKLAQIGLYKATKTDGKWQNITALPFNSTAYSVGSPSLSADGKMLYFASNMPGGLGDTDIWKVSVNSDGTYGTPVNLGKEVNTPGKENFPFITDNNILYFSSISRPGYGGFDIFKADLNKGGEAVNLGKPVNSEKDDFSFSFNAQKNVGYFSSNRSGADNIYTAIPVCRVEAIATVTDVKTGKLLADAKVAILDNRNNVIETKQTGSNGVASYDVDCDTDYVLEVSKAGYDSATFAIAKTQEKQVAVPVALKPVNELIKETHIELADINFEFGKSNITREGAQELDKLVEIMNDYPNMVIYVKAHTDTKGSASYNMTLSEKRAQATVSYVISKGISKDRITGKGFGETEPKVNCGENCTDNQNAANRRSEFLIVKK</sequence>
<evidence type="ECO:0000313" key="6">
    <source>
        <dbReference type="EMBL" id="KGO84551.1"/>
    </source>
</evidence>
<dbReference type="SUPFAM" id="SSF82171">
    <property type="entry name" value="DPP6 N-terminal domain-like"/>
    <property type="match status" value="1"/>
</dbReference>